<dbReference type="OrthoDB" id="7056813at2"/>
<dbReference type="GO" id="GO:0003700">
    <property type="term" value="F:DNA-binding transcription factor activity"/>
    <property type="evidence" value="ECO:0007669"/>
    <property type="project" value="TreeGrafter"/>
</dbReference>
<reference evidence="7" key="1">
    <citation type="submission" date="2016-10" db="EMBL/GenBank/DDBJ databases">
        <authorList>
            <person name="Varghese N."/>
            <person name="Submissions S."/>
        </authorList>
    </citation>
    <scope>NUCLEOTIDE SEQUENCE [LARGE SCALE GENOMIC DNA]</scope>
    <source>
        <strain evidence="7">DSM 26879</strain>
    </source>
</reference>
<dbReference type="EMBL" id="FOYP01000001">
    <property type="protein sequence ID" value="SFR35729.1"/>
    <property type="molecule type" value="Genomic_DNA"/>
</dbReference>
<organism evidence="6 7">
    <name type="scientific">Yoonia tamlensis</name>
    <dbReference type="NCBI Taxonomy" id="390270"/>
    <lineage>
        <taxon>Bacteria</taxon>
        <taxon>Pseudomonadati</taxon>
        <taxon>Pseudomonadota</taxon>
        <taxon>Alphaproteobacteria</taxon>
        <taxon>Rhodobacterales</taxon>
        <taxon>Paracoccaceae</taxon>
        <taxon>Yoonia</taxon>
    </lineage>
</organism>
<gene>
    <name evidence="6" type="ORF">SAMN04488005_0862</name>
</gene>
<dbReference type="SUPFAM" id="SSF48498">
    <property type="entry name" value="Tetracyclin repressor-like, C-terminal domain"/>
    <property type="match status" value="1"/>
</dbReference>
<dbReference type="SUPFAM" id="SSF46689">
    <property type="entry name" value="Homeodomain-like"/>
    <property type="match status" value="1"/>
</dbReference>
<dbReference type="PANTHER" id="PTHR30055">
    <property type="entry name" value="HTH-TYPE TRANSCRIPTIONAL REGULATOR RUTR"/>
    <property type="match status" value="1"/>
</dbReference>
<accession>A0A1I6G0L6</accession>
<evidence type="ECO:0000313" key="6">
    <source>
        <dbReference type="EMBL" id="SFR35729.1"/>
    </source>
</evidence>
<dbReference type="Gene3D" id="1.10.357.10">
    <property type="entry name" value="Tetracycline Repressor, domain 2"/>
    <property type="match status" value="1"/>
</dbReference>
<dbReference type="InterPro" id="IPR050109">
    <property type="entry name" value="HTH-type_TetR-like_transc_reg"/>
</dbReference>
<name>A0A1I6G0L6_9RHOB</name>
<sequence length="198" mass="21626">MSQTPPKPHHHGDLRAALIRAGIDILQTDGFHGLSLRKCAARAGVSHAAPAHHFDGLAGLKGAIAHHGLTLFREAMVAASKDETDDLARLKGICRGYLNFVAARPALFRLMFGFESHEIEKAAREIDDAVAYDVLRAACAPFVRKDLPAPILEAQVWSLIHGYATLYLTGNFLRDVHALPEQEAFDQVMAALDRMVSL</sequence>
<dbReference type="PROSITE" id="PS50977">
    <property type="entry name" value="HTH_TETR_2"/>
    <property type="match status" value="1"/>
</dbReference>
<keyword evidence="2 4" id="KW-0238">DNA-binding</keyword>
<dbReference type="GO" id="GO:0000976">
    <property type="term" value="F:transcription cis-regulatory region binding"/>
    <property type="evidence" value="ECO:0007669"/>
    <property type="project" value="TreeGrafter"/>
</dbReference>
<evidence type="ECO:0000313" key="7">
    <source>
        <dbReference type="Proteomes" id="UP000199478"/>
    </source>
</evidence>
<evidence type="ECO:0000259" key="5">
    <source>
        <dbReference type="PROSITE" id="PS50977"/>
    </source>
</evidence>
<evidence type="ECO:0000256" key="3">
    <source>
        <dbReference type="ARBA" id="ARBA00023163"/>
    </source>
</evidence>
<dbReference type="InterPro" id="IPR036271">
    <property type="entry name" value="Tet_transcr_reg_TetR-rel_C_sf"/>
</dbReference>
<dbReference type="InterPro" id="IPR001647">
    <property type="entry name" value="HTH_TetR"/>
</dbReference>
<evidence type="ECO:0000256" key="2">
    <source>
        <dbReference type="ARBA" id="ARBA00023125"/>
    </source>
</evidence>
<protein>
    <submittedName>
        <fullName evidence="6">Transcriptional regulator, TetR family</fullName>
    </submittedName>
</protein>
<dbReference type="InterPro" id="IPR009057">
    <property type="entry name" value="Homeodomain-like_sf"/>
</dbReference>
<keyword evidence="7" id="KW-1185">Reference proteome</keyword>
<dbReference type="Proteomes" id="UP000199478">
    <property type="component" value="Unassembled WGS sequence"/>
</dbReference>
<dbReference type="Pfam" id="PF13305">
    <property type="entry name" value="TetR_C_33"/>
    <property type="match status" value="1"/>
</dbReference>
<dbReference type="InterPro" id="IPR025996">
    <property type="entry name" value="MT1864/Rv1816-like_C"/>
</dbReference>
<evidence type="ECO:0000256" key="1">
    <source>
        <dbReference type="ARBA" id="ARBA00023015"/>
    </source>
</evidence>
<dbReference type="STRING" id="390270.SAMN04488005_0862"/>
<feature type="DNA-binding region" description="H-T-H motif" evidence="4">
    <location>
        <begin position="35"/>
        <end position="54"/>
    </location>
</feature>
<keyword evidence="1" id="KW-0805">Transcription regulation</keyword>
<dbReference type="RefSeq" id="WP_090196854.1">
    <property type="nucleotide sequence ID" value="NZ_FOYP01000001.1"/>
</dbReference>
<dbReference type="PANTHER" id="PTHR30055:SF220">
    <property type="entry name" value="TETR-FAMILY REGULATORY PROTEIN"/>
    <property type="match status" value="1"/>
</dbReference>
<dbReference type="AlphaFoldDB" id="A0A1I6G0L6"/>
<feature type="domain" description="HTH tetR-type" evidence="5">
    <location>
        <begin position="12"/>
        <end position="72"/>
    </location>
</feature>
<proteinExistence type="predicted"/>
<evidence type="ECO:0000256" key="4">
    <source>
        <dbReference type="PROSITE-ProRule" id="PRU00335"/>
    </source>
</evidence>
<keyword evidence="3" id="KW-0804">Transcription</keyword>